<comment type="caution">
    <text evidence="1">The sequence shown here is derived from an EMBL/GenBank/DDBJ whole genome shotgun (WGS) entry which is preliminary data.</text>
</comment>
<accession>A0A7J4XD34</accession>
<evidence type="ECO:0000313" key="1">
    <source>
        <dbReference type="EMBL" id="KAA3757772.1"/>
    </source>
</evidence>
<protein>
    <submittedName>
        <fullName evidence="1">Uncharacterized protein</fullName>
    </submittedName>
</protein>
<dbReference type="AlphaFoldDB" id="A0A7J4XD34"/>
<dbReference type="RefSeq" id="WP_055294442.1">
    <property type="nucleotide sequence ID" value="NZ_CAXSTI010000006.1"/>
</dbReference>
<dbReference type="EMBL" id="VWMK01000031">
    <property type="protein sequence ID" value="KAA3757772.1"/>
    <property type="molecule type" value="Genomic_DNA"/>
</dbReference>
<organism evidence="1 2">
    <name type="scientific">Bacteroides salyersiae</name>
    <dbReference type="NCBI Taxonomy" id="291644"/>
    <lineage>
        <taxon>Bacteria</taxon>
        <taxon>Pseudomonadati</taxon>
        <taxon>Bacteroidota</taxon>
        <taxon>Bacteroidia</taxon>
        <taxon>Bacteroidales</taxon>
        <taxon>Bacteroidaceae</taxon>
        <taxon>Bacteroides</taxon>
    </lineage>
</organism>
<dbReference type="Proteomes" id="UP000422221">
    <property type="component" value="Unassembled WGS sequence"/>
</dbReference>
<name>A0A7J4XD34_9BACE</name>
<dbReference type="GeneID" id="93117340"/>
<evidence type="ECO:0000313" key="2">
    <source>
        <dbReference type="Proteomes" id="UP000422221"/>
    </source>
</evidence>
<proteinExistence type="predicted"/>
<sequence>MRYQSLFLLGGHDLEMNAIIQLLEEHHLIYKDRSLQWNNAYLSQYEQDLSLFKDNSSYKIYGIELQEDIVPPSNYVRIDHHNQYTKLPSALEQIAELLHHPLNRWQQLIAINDKAYIPGLQQAGASQEEILRIRFEDRKAQGVSINDELLAEKAIRENKEETENLIVVRAYSDRFSPICDRLYPFKQLLIYTDKELVYYGKGIPLLQKIFKEELLAGKMFCGGGDNGYLGTKQKRYSFIELQTIINQIKQYMS</sequence>
<gene>
    <name evidence="1" type="ORF">F3F73_21785</name>
</gene>
<reference evidence="1 2" key="1">
    <citation type="journal article" date="2019" name="Nat. Med.">
        <title>A library of human gut bacterial isolates paired with longitudinal multiomics data enables mechanistic microbiome research.</title>
        <authorList>
            <person name="Poyet M."/>
            <person name="Groussin M."/>
            <person name="Gibbons S.M."/>
            <person name="Avila-Pacheco J."/>
            <person name="Jiang X."/>
            <person name="Kearney S.M."/>
            <person name="Perrotta A.R."/>
            <person name="Berdy B."/>
            <person name="Zhao S."/>
            <person name="Lieberman T.D."/>
            <person name="Swanson P.K."/>
            <person name="Smith M."/>
            <person name="Roesemann S."/>
            <person name="Alexander J.E."/>
            <person name="Rich S.A."/>
            <person name="Livny J."/>
            <person name="Vlamakis H."/>
            <person name="Clish C."/>
            <person name="Bullock K."/>
            <person name="Deik A."/>
            <person name="Scott J."/>
            <person name="Pierce K.A."/>
            <person name="Xavier R.J."/>
            <person name="Alm E.J."/>
        </authorList>
    </citation>
    <scope>NUCLEOTIDE SEQUENCE [LARGE SCALE GENOMIC DNA]</scope>
    <source>
        <strain evidence="1 2">BIOML-A10</strain>
    </source>
</reference>